<dbReference type="GO" id="GO:0016020">
    <property type="term" value="C:membrane"/>
    <property type="evidence" value="ECO:0007669"/>
    <property type="project" value="GOC"/>
</dbReference>
<dbReference type="OrthoDB" id="9773199at2"/>
<evidence type="ECO:0000256" key="1">
    <source>
        <dbReference type="ARBA" id="ARBA00022475"/>
    </source>
</evidence>
<dbReference type="AlphaFoldDB" id="J7J1I6"/>
<name>J7J1I6_DESMD</name>
<keyword evidence="1" id="KW-1003">Cell membrane</keyword>
<keyword evidence="2" id="KW-0997">Cell inner membrane</keyword>
<evidence type="ECO:0000256" key="5">
    <source>
        <dbReference type="ARBA" id="ARBA00023211"/>
    </source>
</evidence>
<dbReference type="SUPFAM" id="SSF56300">
    <property type="entry name" value="Metallo-dependent phosphatases"/>
    <property type="match status" value="1"/>
</dbReference>
<dbReference type="KEGG" id="dmi:Desmer_2905"/>
<dbReference type="InterPro" id="IPR043461">
    <property type="entry name" value="LpxH-like"/>
</dbReference>
<keyword evidence="4" id="KW-0472">Membrane</keyword>
<organism evidence="7 8">
    <name type="scientific">Desulfosporosinus meridiei (strain ATCC BAA-275 / DSM 13257 / KCTC 12902 / NCIMB 13706 / S10)</name>
    <dbReference type="NCBI Taxonomy" id="768704"/>
    <lineage>
        <taxon>Bacteria</taxon>
        <taxon>Bacillati</taxon>
        <taxon>Bacillota</taxon>
        <taxon>Clostridia</taxon>
        <taxon>Eubacteriales</taxon>
        <taxon>Desulfitobacteriaceae</taxon>
        <taxon>Desulfosporosinus</taxon>
    </lineage>
</organism>
<sequence length="298" mass="35019">MNKLKRISNVFESAEVIPFDNSSRFILMSDVHRGDGSWADDFLKNQNLYFAALTYYYNENYTYIEIGDGDELWKNKRLSDIMYVHSNAFWLLSKFYNEGRLHLIFGNHDMIKSKNKFVKNNLCESYNEKEKKYVPLFEKIHVHEGLVLKHTDTNQKILLIHGHQVSFLDYELWRFSRFLVRYFWRPLELFGVNDPTSTAKNYAKKDAVELKLSEWVIREKHMLIAGHTHRPMFPEVGEPPYFNDGSSVHPRSITAIEIDSGNITLVKWNVKTKDDGTLFIGREILAGPRKLSDYHNVD</sequence>
<dbReference type="GO" id="GO:0009245">
    <property type="term" value="P:lipid A biosynthetic process"/>
    <property type="evidence" value="ECO:0007669"/>
    <property type="project" value="TreeGrafter"/>
</dbReference>
<dbReference type="STRING" id="768704.Desmer_2905"/>
<dbReference type="EMBL" id="CP003629">
    <property type="protein sequence ID" value="AFQ44796.1"/>
    <property type="molecule type" value="Genomic_DNA"/>
</dbReference>
<keyword evidence="3" id="KW-0479">Metal-binding</keyword>
<dbReference type="eggNOG" id="COG2908">
    <property type="taxonomic scope" value="Bacteria"/>
</dbReference>
<evidence type="ECO:0000256" key="4">
    <source>
        <dbReference type="ARBA" id="ARBA00023136"/>
    </source>
</evidence>
<dbReference type="Pfam" id="PF00149">
    <property type="entry name" value="Metallophos"/>
    <property type="match status" value="1"/>
</dbReference>
<dbReference type="GO" id="GO:0046872">
    <property type="term" value="F:metal ion binding"/>
    <property type="evidence" value="ECO:0007669"/>
    <property type="project" value="UniProtKB-KW"/>
</dbReference>
<keyword evidence="5" id="KW-0464">Manganese</keyword>
<evidence type="ECO:0000313" key="7">
    <source>
        <dbReference type="EMBL" id="AFQ44796.1"/>
    </source>
</evidence>
<gene>
    <name evidence="7" type="ordered locus">Desmer_2905</name>
</gene>
<evidence type="ECO:0000256" key="2">
    <source>
        <dbReference type="ARBA" id="ARBA00022519"/>
    </source>
</evidence>
<dbReference type="PANTHER" id="PTHR34990">
    <property type="entry name" value="UDP-2,3-DIACYLGLUCOSAMINE HYDROLASE-RELATED"/>
    <property type="match status" value="1"/>
</dbReference>
<dbReference type="GO" id="GO:0008758">
    <property type="term" value="F:UDP-2,3-diacylglucosamine hydrolase activity"/>
    <property type="evidence" value="ECO:0007669"/>
    <property type="project" value="TreeGrafter"/>
</dbReference>
<evidence type="ECO:0000259" key="6">
    <source>
        <dbReference type="Pfam" id="PF00149"/>
    </source>
</evidence>
<dbReference type="HOGENOM" id="CLU_065964_0_0_9"/>
<keyword evidence="8" id="KW-1185">Reference proteome</keyword>
<evidence type="ECO:0000256" key="3">
    <source>
        <dbReference type="ARBA" id="ARBA00022723"/>
    </source>
</evidence>
<dbReference type="InterPro" id="IPR029052">
    <property type="entry name" value="Metallo-depent_PP-like"/>
</dbReference>
<evidence type="ECO:0000313" key="8">
    <source>
        <dbReference type="Proteomes" id="UP000005262"/>
    </source>
</evidence>
<reference evidence="8" key="2">
    <citation type="submission" date="2012-08" db="EMBL/GenBank/DDBJ databases">
        <title>Finished genome of Desulfosporosinus meridiei DSM 13257.</title>
        <authorList>
            <person name="Huntemann M."/>
            <person name="Wei C.-L."/>
            <person name="Han J."/>
            <person name="Detter J.C."/>
            <person name="Han C."/>
            <person name="Davenport K."/>
            <person name="Daligault H."/>
            <person name="Erkkila T."/>
            <person name="Gu W."/>
            <person name="Munk A.C.C."/>
            <person name="Teshima H."/>
            <person name="Xu Y."/>
            <person name="Chain P."/>
            <person name="Tapia R."/>
            <person name="Chen A."/>
            <person name="Krypides N."/>
            <person name="Mavromatis K."/>
            <person name="Markowitz V."/>
            <person name="Szeto E."/>
            <person name="Ivanova N."/>
            <person name="Mikhailova N."/>
            <person name="Ovchinnikova G."/>
            <person name="Pagani I."/>
            <person name="Pati A."/>
            <person name="Goodwin L."/>
            <person name="Peters L."/>
            <person name="Pitluck S."/>
            <person name="Woyke T."/>
            <person name="Pester M."/>
            <person name="Spring S."/>
            <person name="Ollivier B."/>
            <person name="Rattei T."/>
            <person name="Klenk H.-P."/>
            <person name="Wagner M."/>
            <person name="Loy A."/>
        </authorList>
    </citation>
    <scope>NUCLEOTIDE SEQUENCE [LARGE SCALE GENOMIC DNA]</scope>
    <source>
        <strain evidence="8">ATCC BAA-275 / DSM 13257 / NCIMB 13706 / S10</strain>
    </source>
</reference>
<dbReference type="PANTHER" id="PTHR34990:SF2">
    <property type="entry name" value="BLL8164 PROTEIN"/>
    <property type="match status" value="1"/>
</dbReference>
<accession>J7J1I6</accession>
<dbReference type="Proteomes" id="UP000005262">
    <property type="component" value="Chromosome"/>
</dbReference>
<dbReference type="InterPro" id="IPR004843">
    <property type="entry name" value="Calcineurin-like_PHP"/>
</dbReference>
<protein>
    <recommendedName>
        <fullName evidence="6">Calcineurin-like phosphoesterase domain-containing protein</fullName>
    </recommendedName>
</protein>
<proteinExistence type="predicted"/>
<dbReference type="RefSeq" id="WP_014903709.1">
    <property type="nucleotide sequence ID" value="NC_018515.1"/>
</dbReference>
<feature type="domain" description="Calcineurin-like phosphoesterase" evidence="6">
    <location>
        <begin position="24"/>
        <end position="231"/>
    </location>
</feature>
<reference evidence="7 8" key="1">
    <citation type="journal article" date="2012" name="J. Bacteriol.">
        <title>Complete genome sequences of Desulfosporosinus orientis DSM765T, Desulfosporosinus youngiae DSM17734T, Desulfosporosinus meridiei DSM13257T, and Desulfosporosinus acidiphilus DSM22704T.</title>
        <authorList>
            <person name="Pester M."/>
            <person name="Brambilla E."/>
            <person name="Alazard D."/>
            <person name="Rattei T."/>
            <person name="Weinmaier T."/>
            <person name="Han J."/>
            <person name="Lucas S."/>
            <person name="Lapidus A."/>
            <person name="Cheng J.F."/>
            <person name="Goodwin L."/>
            <person name="Pitluck S."/>
            <person name="Peters L."/>
            <person name="Ovchinnikova G."/>
            <person name="Teshima H."/>
            <person name="Detter J.C."/>
            <person name="Han C.S."/>
            <person name="Tapia R."/>
            <person name="Land M.L."/>
            <person name="Hauser L."/>
            <person name="Kyrpides N.C."/>
            <person name="Ivanova N.N."/>
            <person name="Pagani I."/>
            <person name="Huntmann M."/>
            <person name="Wei C.L."/>
            <person name="Davenport K.W."/>
            <person name="Daligault H."/>
            <person name="Chain P.S."/>
            <person name="Chen A."/>
            <person name="Mavromatis K."/>
            <person name="Markowitz V."/>
            <person name="Szeto E."/>
            <person name="Mikhailova N."/>
            <person name="Pati A."/>
            <person name="Wagner M."/>
            <person name="Woyke T."/>
            <person name="Ollivier B."/>
            <person name="Klenk H.P."/>
            <person name="Spring S."/>
            <person name="Loy A."/>
        </authorList>
    </citation>
    <scope>NUCLEOTIDE SEQUENCE [LARGE SCALE GENOMIC DNA]</scope>
    <source>
        <strain evidence="8">ATCC BAA-275 / DSM 13257 / NCIMB 13706 / S10</strain>
    </source>
</reference>
<dbReference type="Gene3D" id="3.60.21.10">
    <property type="match status" value="1"/>
</dbReference>